<proteinExistence type="predicted"/>
<dbReference type="EMBL" id="QGKV02000649">
    <property type="protein sequence ID" value="KAF3581283.1"/>
    <property type="molecule type" value="Genomic_DNA"/>
</dbReference>
<evidence type="ECO:0000313" key="2">
    <source>
        <dbReference type="Proteomes" id="UP000266723"/>
    </source>
</evidence>
<name>A0ABQ7DTA1_BRACR</name>
<sequence>MSLELYSTCFLLSKDKDYVSRKGMVLLLHRIRRMQETSGGGWKQFSQQTNFESICIPCLNFQCEIWIDISHSPPKAKDHTLCVLSSSESSRCLVASSTFDTLSRKVTSNVEDAVRHRDDSLEERTQGVWSLV</sequence>
<accession>A0ABQ7DTA1</accession>
<reference evidence="1 2" key="1">
    <citation type="journal article" date="2020" name="BMC Genomics">
        <title>Intraspecific diversification of the crop wild relative Brassica cretica Lam. using demographic model selection.</title>
        <authorList>
            <person name="Kioukis A."/>
            <person name="Michalopoulou V.A."/>
            <person name="Briers L."/>
            <person name="Pirintsos S."/>
            <person name="Studholme D.J."/>
            <person name="Pavlidis P."/>
            <person name="Sarris P.F."/>
        </authorList>
    </citation>
    <scope>NUCLEOTIDE SEQUENCE [LARGE SCALE GENOMIC DNA]</scope>
    <source>
        <strain evidence="2">cv. PFS-1207/04</strain>
    </source>
</reference>
<protein>
    <submittedName>
        <fullName evidence="1">Uncharacterized protein</fullName>
    </submittedName>
</protein>
<keyword evidence="2" id="KW-1185">Reference proteome</keyword>
<evidence type="ECO:0000313" key="1">
    <source>
        <dbReference type="EMBL" id="KAF3581283.1"/>
    </source>
</evidence>
<dbReference type="Proteomes" id="UP000266723">
    <property type="component" value="Unassembled WGS sequence"/>
</dbReference>
<comment type="caution">
    <text evidence="1">The sequence shown here is derived from an EMBL/GenBank/DDBJ whole genome shotgun (WGS) entry which is preliminary data.</text>
</comment>
<organism evidence="1 2">
    <name type="scientific">Brassica cretica</name>
    <name type="common">Mustard</name>
    <dbReference type="NCBI Taxonomy" id="69181"/>
    <lineage>
        <taxon>Eukaryota</taxon>
        <taxon>Viridiplantae</taxon>
        <taxon>Streptophyta</taxon>
        <taxon>Embryophyta</taxon>
        <taxon>Tracheophyta</taxon>
        <taxon>Spermatophyta</taxon>
        <taxon>Magnoliopsida</taxon>
        <taxon>eudicotyledons</taxon>
        <taxon>Gunneridae</taxon>
        <taxon>Pentapetalae</taxon>
        <taxon>rosids</taxon>
        <taxon>malvids</taxon>
        <taxon>Brassicales</taxon>
        <taxon>Brassicaceae</taxon>
        <taxon>Brassiceae</taxon>
        <taxon>Brassica</taxon>
    </lineage>
</organism>
<gene>
    <name evidence="1" type="ORF">DY000_02030287</name>
</gene>